<evidence type="ECO:0000313" key="1">
    <source>
        <dbReference type="EMBL" id="GAB1318655.1"/>
    </source>
</evidence>
<evidence type="ECO:0000313" key="2">
    <source>
        <dbReference type="Proteomes" id="UP001628179"/>
    </source>
</evidence>
<gene>
    <name evidence="1" type="ORF">MFIFM68171_08865</name>
</gene>
<sequence length="79" mass="8862">MMENSALASFRQGDLSTVYGLKTRTVNNGTTSETVAEVNFISPVYQPLNLFSETKFGRIVTTLRPESDGFSAFLYYRKP</sequence>
<keyword evidence="2" id="KW-1185">Reference proteome</keyword>
<organism evidence="1 2">
    <name type="scientific">Madurella fahalii</name>
    <dbReference type="NCBI Taxonomy" id="1157608"/>
    <lineage>
        <taxon>Eukaryota</taxon>
        <taxon>Fungi</taxon>
        <taxon>Dikarya</taxon>
        <taxon>Ascomycota</taxon>
        <taxon>Pezizomycotina</taxon>
        <taxon>Sordariomycetes</taxon>
        <taxon>Sordariomycetidae</taxon>
        <taxon>Sordariales</taxon>
        <taxon>Sordariales incertae sedis</taxon>
        <taxon>Madurella</taxon>
    </lineage>
</organism>
<comment type="caution">
    <text evidence="1">The sequence shown here is derived from an EMBL/GenBank/DDBJ whole genome shotgun (WGS) entry which is preliminary data.</text>
</comment>
<protein>
    <submittedName>
        <fullName evidence="1">Uncharacterized protein</fullName>
    </submittedName>
</protein>
<dbReference type="EMBL" id="BAAFSV010000005">
    <property type="protein sequence ID" value="GAB1318655.1"/>
    <property type="molecule type" value="Genomic_DNA"/>
</dbReference>
<accession>A0ABQ0GLR4</accession>
<name>A0ABQ0GLR4_9PEZI</name>
<reference evidence="1 2" key="1">
    <citation type="submission" date="2024-09" db="EMBL/GenBank/DDBJ databases">
        <title>Itraconazole resistance in Madurella fahalii resulting from another homologue of gene encoding cytochrome P450 14-alpha sterol demethylase (CYP51).</title>
        <authorList>
            <person name="Yoshioka I."/>
            <person name="Fahal A.H."/>
            <person name="Kaneko S."/>
            <person name="Yaguchi T."/>
        </authorList>
    </citation>
    <scope>NUCLEOTIDE SEQUENCE [LARGE SCALE GENOMIC DNA]</scope>
    <source>
        <strain evidence="1 2">IFM 68171</strain>
    </source>
</reference>
<proteinExistence type="predicted"/>
<dbReference type="RefSeq" id="XP_070920385.1">
    <property type="nucleotide sequence ID" value="XM_071064284.1"/>
</dbReference>
<dbReference type="GeneID" id="98179607"/>
<dbReference type="Proteomes" id="UP001628179">
    <property type="component" value="Unassembled WGS sequence"/>
</dbReference>